<dbReference type="PROSITE" id="PS50234">
    <property type="entry name" value="VWFA"/>
    <property type="match status" value="1"/>
</dbReference>
<evidence type="ECO:0000313" key="3">
    <source>
        <dbReference type="EMBL" id="KAJ3438742.1"/>
    </source>
</evidence>
<dbReference type="InterPro" id="IPR036465">
    <property type="entry name" value="vWFA_dom_sf"/>
</dbReference>
<proteinExistence type="predicted"/>
<dbReference type="PANTHER" id="PTHR10223">
    <property type="entry name" value="26S PROTEASOME NON-ATPASE REGULATORY SUBUNIT 4"/>
    <property type="match status" value="1"/>
</dbReference>
<feature type="region of interest" description="Disordered" evidence="1">
    <location>
        <begin position="289"/>
        <end position="324"/>
    </location>
</feature>
<protein>
    <submittedName>
        <fullName evidence="3">26s proteasome non-atpase regulatory subunit</fullName>
    </submittedName>
</protein>
<dbReference type="Proteomes" id="UP001146793">
    <property type="component" value="Unassembled WGS sequence"/>
</dbReference>
<dbReference type="AlphaFoldDB" id="A0AAV7ZDC5"/>
<feature type="domain" description="VWFA" evidence="2">
    <location>
        <begin position="4"/>
        <end position="193"/>
    </location>
</feature>
<dbReference type="InterPro" id="IPR027040">
    <property type="entry name" value="PSMD4"/>
</dbReference>
<keyword evidence="3" id="KW-0647">Proteasome</keyword>
<comment type="caution">
    <text evidence="3">The sequence shown here is derived from an EMBL/GenBank/DDBJ whole genome shotgun (WGS) entry which is preliminary data.</text>
</comment>
<feature type="region of interest" description="Disordered" evidence="1">
    <location>
        <begin position="341"/>
        <end position="384"/>
    </location>
</feature>
<dbReference type="GO" id="GO:0043161">
    <property type="term" value="P:proteasome-mediated ubiquitin-dependent protein catabolic process"/>
    <property type="evidence" value="ECO:0007669"/>
    <property type="project" value="TreeGrafter"/>
</dbReference>
<dbReference type="GO" id="GO:0005829">
    <property type="term" value="C:cytosol"/>
    <property type="evidence" value="ECO:0007669"/>
    <property type="project" value="TreeGrafter"/>
</dbReference>
<dbReference type="PANTHER" id="PTHR10223:SF0">
    <property type="entry name" value="26S PROTEASOME NON-ATPASE REGULATORY SUBUNIT 4"/>
    <property type="match status" value="1"/>
</dbReference>
<dbReference type="InterPro" id="IPR002035">
    <property type="entry name" value="VWF_A"/>
</dbReference>
<evidence type="ECO:0000313" key="4">
    <source>
        <dbReference type="Proteomes" id="UP001146793"/>
    </source>
</evidence>
<dbReference type="GO" id="GO:0005634">
    <property type="term" value="C:nucleus"/>
    <property type="evidence" value="ECO:0007669"/>
    <property type="project" value="TreeGrafter"/>
</dbReference>
<feature type="compositionally biased region" description="Basic and acidic residues" evidence="1">
    <location>
        <begin position="341"/>
        <end position="371"/>
    </location>
</feature>
<accession>A0AAV7ZDC5</accession>
<dbReference type="EMBL" id="JANTQA010000032">
    <property type="protein sequence ID" value="KAJ3438742.1"/>
    <property type="molecule type" value="Genomic_DNA"/>
</dbReference>
<evidence type="ECO:0000259" key="2">
    <source>
        <dbReference type="PROSITE" id="PS50234"/>
    </source>
</evidence>
<dbReference type="Gene3D" id="3.40.50.410">
    <property type="entry name" value="von Willebrand factor, type A domain"/>
    <property type="match status" value="1"/>
</dbReference>
<organism evidence="3 4">
    <name type="scientific">Anaeramoeba flamelloides</name>
    <dbReference type="NCBI Taxonomy" id="1746091"/>
    <lineage>
        <taxon>Eukaryota</taxon>
        <taxon>Metamonada</taxon>
        <taxon>Anaeramoebidae</taxon>
        <taxon>Anaeramoeba</taxon>
    </lineage>
</organism>
<name>A0AAV7ZDC5_9EUKA</name>
<evidence type="ECO:0000256" key="1">
    <source>
        <dbReference type="SAM" id="MobiDB-lite"/>
    </source>
</evidence>
<dbReference type="SUPFAM" id="SSF53300">
    <property type="entry name" value="vWA-like"/>
    <property type="match status" value="1"/>
</dbReference>
<sequence length="496" mass="57940">MEEEITLVILDNSKFGNKKDFKPNRFDSQLNSLTEISFSLTQTNELHKVGLLVVSQPKTLLVEASNDIGDIFGCISDLETVSEGCNYFAVVNFAAETLVNYCKEKTKLRIILFVAGEIKEESEEISKTATLLKKNLIQIDIISFGNDQTGQEKLDHFQNILNDENSRFVLLDPNSNNDVSKQIENSGILQDAIIKIEEETNENNSNLLENTDFNVLEQSLEQDRLYQQRIINGVHSETINVNENLLNEKEGFEVDEELLQKAFEMSVMNFDEIGEYDRKREEELERVRQKQRQRQINLERERKRQQGRGMENQRGGGRKIEEEKEIKKEKEIEKENEIEKEKEIETEKENEINKEIEVETEKETETETEKEIEIEEQTQIQMIGSDSETDEIMKHLEDLPEEDQLKYVLKMSMGSLTEEEMKQLTSKKEKSDEIEKEIIIEPENTLPTPIKDPKINEIMSNWDYVRSVLKQIPKIDVENKIIKDTWNEIYKEEEKK</sequence>
<dbReference type="GO" id="GO:0031593">
    <property type="term" value="F:polyubiquitin modification-dependent protein binding"/>
    <property type="evidence" value="ECO:0007669"/>
    <property type="project" value="TreeGrafter"/>
</dbReference>
<dbReference type="Pfam" id="PF13519">
    <property type="entry name" value="VWA_2"/>
    <property type="match status" value="1"/>
</dbReference>
<reference evidence="3" key="1">
    <citation type="submission" date="2022-08" db="EMBL/GenBank/DDBJ databases">
        <title>Novel sulphate-reducing endosymbionts in the free-living metamonad Anaeramoeba.</title>
        <authorList>
            <person name="Jerlstrom-Hultqvist J."/>
            <person name="Cepicka I."/>
            <person name="Gallot-Lavallee L."/>
            <person name="Salas-Leiva D."/>
            <person name="Curtis B.A."/>
            <person name="Zahonova K."/>
            <person name="Pipaliya S."/>
            <person name="Dacks J."/>
            <person name="Roger A.J."/>
        </authorList>
    </citation>
    <scope>NUCLEOTIDE SEQUENCE</scope>
    <source>
        <strain evidence="3">Busselton2</strain>
    </source>
</reference>
<dbReference type="GO" id="GO:0008540">
    <property type="term" value="C:proteasome regulatory particle, base subcomplex"/>
    <property type="evidence" value="ECO:0007669"/>
    <property type="project" value="TreeGrafter"/>
</dbReference>
<gene>
    <name evidence="3" type="ORF">M0812_14755</name>
</gene>